<name>A0ABQ1WV94_9FLAO</name>
<protein>
    <submittedName>
        <fullName evidence="1">Uncharacterized protein</fullName>
    </submittedName>
</protein>
<dbReference type="Proteomes" id="UP000605733">
    <property type="component" value="Unassembled WGS sequence"/>
</dbReference>
<comment type="caution">
    <text evidence="1">The sequence shown here is derived from an EMBL/GenBank/DDBJ whole genome shotgun (WGS) entry which is preliminary data.</text>
</comment>
<sequence length="89" mass="10535">MSNHALLEKHRQLIVHLKERYVLSTNDLKVLEEIHTHTINCVAFTTEGSFDANNGEFYPQEIRGNYKIRIRFQKNESDPENTIYLKLIF</sequence>
<dbReference type="RefSeq" id="WP_011709794.1">
    <property type="nucleotide sequence ID" value="NZ_BMIX01000009.1"/>
</dbReference>
<organism evidence="1 2">
    <name type="scientific">Christiangramia forsetii</name>
    <dbReference type="NCBI Taxonomy" id="411153"/>
    <lineage>
        <taxon>Bacteria</taxon>
        <taxon>Pseudomonadati</taxon>
        <taxon>Bacteroidota</taxon>
        <taxon>Flavobacteriia</taxon>
        <taxon>Flavobacteriales</taxon>
        <taxon>Flavobacteriaceae</taxon>
        <taxon>Christiangramia</taxon>
    </lineage>
</organism>
<proteinExistence type="predicted"/>
<evidence type="ECO:0000313" key="2">
    <source>
        <dbReference type="Proteomes" id="UP000605733"/>
    </source>
</evidence>
<dbReference type="EMBL" id="BMIX01000009">
    <property type="protein sequence ID" value="GGG44149.1"/>
    <property type="molecule type" value="Genomic_DNA"/>
</dbReference>
<gene>
    <name evidence="1" type="ORF">GCM10011532_30280</name>
</gene>
<evidence type="ECO:0000313" key="1">
    <source>
        <dbReference type="EMBL" id="GGG44149.1"/>
    </source>
</evidence>
<keyword evidence="2" id="KW-1185">Reference proteome</keyword>
<accession>A0ABQ1WV94</accession>
<reference evidence="2" key="1">
    <citation type="journal article" date="2019" name="Int. J. Syst. Evol. Microbiol.">
        <title>The Global Catalogue of Microorganisms (GCM) 10K type strain sequencing project: providing services to taxonomists for standard genome sequencing and annotation.</title>
        <authorList>
            <consortium name="The Broad Institute Genomics Platform"/>
            <consortium name="The Broad Institute Genome Sequencing Center for Infectious Disease"/>
            <person name="Wu L."/>
            <person name="Ma J."/>
        </authorList>
    </citation>
    <scope>NUCLEOTIDE SEQUENCE [LARGE SCALE GENOMIC DNA]</scope>
    <source>
        <strain evidence="2">CGMCC 1.15422</strain>
    </source>
</reference>